<feature type="compositionally biased region" description="Low complexity" evidence="3">
    <location>
        <begin position="102"/>
        <end position="126"/>
    </location>
</feature>
<feature type="region of interest" description="Disordered" evidence="3">
    <location>
        <begin position="98"/>
        <end position="153"/>
    </location>
</feature>
<feature type="compositionally biased region" description="Basic and acidic residues" evidence="3">
    <location>
        <begin position="142"/>
        <end position="152"/>
    </location>
</feature>
<dbReference type="GeneID" id="36577133"/>
<dbReference type="GO" id="GO:0051082">
    <property type="term" value="F:unfolded protein binding"/>
    <property type="evidence" value="ECO:0007669"/>
    <property type="project" value="TreeGrafter"/>
</dbReference>
<proteinExistence type="predicted"/>
<evidence type="ECO:0000313" key="5">
    <source>
        <dbReference type="Proteomes" id="UP000241818"/>
    </source>
</evidence>
<dbReference type="InParanoid" id="A0A2T3BFT7"/>
<dbReference type="RefSeq" id="XP_024725760.1">
    <property type="nucleotide sequence ID" value="XM_024869052.1"/>
</dbReference>
<keyword evidence="5" id="KW-1185">Reference proteome</keyword>
<gene>
    <name evidence="4" type="ORF">M430DRAFT_63391</name>
</gene>
<dbReference type="EMBL" id="KZ679006">
    <property type="protein sequence ID" value="PSS28235.1"/>
    <property type="molecule type" value="Genomic_DNA"/>
</dbReference>
<accession>A0A2T3BFT7</accession>
<reference evidence="4 5" key="1">
    <citation type="journal article" date="2018" name="New Phytol.">
        <title>Comparative genomics and transcriptomics depict ericoid mycorrhizal fungi as versatile saprotrophs and plant mutualists.</title>
        <authorList>
            <person name="Martino E."/>
            <person name="Morin E."/>
            <person name="Grelet G.A."/>
            <person name="Kuo A."/>
            <person name="Kohler A."/>
            <person name="Daghino S."/>
            <person name="Barry K.W."/>
            <person name="Cichocki N."/>
            <person name="Clum A."/>
            <person name="Dockter R.B."/>
            <person name="Hainaut M."/>
            <person name="Kuo R.C."/>
            <person name="LaButti K."/>
            <person name="Lindahl B.D."/>
            <person name="Lindquist E.A."/>
            <person name="Lipzen A."/>
            <person name="Khouja H.R."/>
            <person name="Magnuson J."/>
            <person name="Murat C."/>
            <person name="Ohm R.A."/>
            <person name="Singer S.W."/>
            <person name="Spatafora J.W."/>
            <person name="Wang M."/>
            <person name="Veneault-Fourrey C."/>
            <person name="Henrissat B."/>
            <person name="Grigoriev I.V."/>
            <person name="Martin F.M."/>
            <person name="Perotto S."/>
        </authorList>
    </citation>
    <scope>NUCLEOTIDE SEQUENCE [LARGE SCALE GENOMIC DNA]</scope>
    <source>
        <strain evidence="4 5">ATCC 22711</strain>
    </source>
</reference>
<feature type="compositionally biased region" description="Gly residues" evidence="3">
    <location>
        <begin position="218"/>
        <end position="236"/>
    </location>
</feature>
<name>A0A2T3BFT7_AMORE</name>
<dbReference type="Proteomes" id="UP000241818">
    <property type="component" value="Unassembled WGS sequence"/>
</dbReference>
<dbReference type="AlphaFoldDB" id="A0A2T3BFT7"/>
<dbReference type="OrthoDB" id="408631at2759"/>
<evidence type="ECO:0000313" key="4">
    <source>
        <dbReference type="EMBL" id="PSS28235.1"/>
    </source>
</evidence>
<evidence type="ECO:0000256" key="2">
    <source>
        <dbReference type="SAM" id="Coils"/>
    </source>
</evidence>
<evidence type="ECO:0000256" key="3">
    <source>
        <dbReference type="SAM" id="MobiDB-lite"/>
    </source>
</evidence>
<dbReference type="PANTHER" id="PTHR31996:SF2">
    <property type="entry name" value="COILED-COIL DOMAIN-CONTAINING PROTEIN 115"/>
    <property type="match status" value="1"/>
</dbReference>
<sequence length="236" mass="25983">MATQKLSSDIDRMLEQYLQLLDTYTSLRSQLSVLQSSIHQNIARANFSADRGIRYGEQLYDARMQALRICRIAVDTAGVPEDAEPAPTAGGERMSITILPRSDSSPDSSPTTSPTQTTNENTTDTQKSPSKEKQASPTSETESEKPRPRDPLRMFGILVPQALRTAQTEAVKMVGDVVPKLVQLDLQMRELEIEIRRGRKRKAKAEALEVRMRDEGSVRGGAAGEEPGGMVEGLKV</sequence>
<organism evidence="4 5">
    <name type="scientific">Amorphotheca resinae ATCC 22711</name>
    <dbReference type="NCBI Taxonomy" id="857342"/>
    <lineage>
        <taxon>Eukaryota</taxon>
        <taxon>Fungi</taxon>
        <taxon>Dikarya</taxon>
        <taxon>Ascomycota</taxon>
        <taxon>Pezizomycotina</taxon>
        <taxon>Leotiomycetes</taxon>
        <taxon>Helotiales</taxon>
        <taxon>Amorphothecaceae</taxon>
        <taxon>Amorphotheca</taxon>
    </lineage>
</organism>
<dbReference type="STRING" id="857342.A0A2T3BFT7"/>
<keyword evidence="2" id="KW-0175">Coiled coil</keyword>
<feature type="coiled-coil region" evidence="2">
    <location>
        <begin position="181"/>
        <end position="208"/>
    </location>
</feature>
<dbReference type="GO" id="GO:0070072">
    <property type="term" value="P:vacuolar proton-transporting V-type ATPase complex assembly"/>
    <property type="evidence" value="ECO:0007669"/>
    <property type="project" value="InterPro"/>
</dbReference>
<feature type="region of interest" description="Disordered" evidence="3">
    <location>
        <begin position="215"/>
        <end position="236"/>
    </location>
</feature>
<dbReference type="PANTHER" id="PTHR31996">
    <property type="entry name" value="COILED-COIL DOMAIN-CONTAINING PROTEIN 115"/>
    <property type="match status" value="1"/>
</dbReference>
<dbReference type="GO" id="GO:1990871">
    <property type="term" value="C:Vma12-Vma22 assembly complex"/>
    <property type="evidence" value="ECO:0007669"/>
    <property type="project" value="TreeGrafter"/>
</dbReference>
<dbReference type="InterPro" id="IPR040357">
    <property type="entry name" value="Vma22/CCDC115"/>
</dbReference>
<protein>
    <recommendedName>
        <fullName evidence="1">Vacuolar ATPase assembly protein VMA22</fullName>
    </recommendedName>
</protein>
<dbReference type="Pfam" id="PF21730">
    <property type="entry name" value="Vma22_CCDC115"/>
    <property type="match status" value="1"/>
</dbReference>
<evidence type="ECO:0000256" key="1">
    <source>
        <dbReference type="ARBA" id="ARBA00093634"/>
    </source>
</evidence>